<dbReference type="InterPro" id="IPR009010">
    <property type="entry name" value="Asp_de-COase-like_dom_sf"/>
</dbReference>
<feature type="compositionally biased region" description="Basic and acidic residues" evidence="9">
    <location>
        <begin position="1"/>
        <end position="13"/>
    </location>
</feature>
<dbReference type="Pfam" id="PF01568">
    <property type="entry name" value="Molydop_binding"/>
    <property type="match status" value="1"/>
</dbReference>
<protein>
    <submittedName>
        <fullName evidence="12">Molybdopterin dinucleotide-binding protein</fullName>
    </submittedName>
</protein>
<dbReference type="PANTHER" id="PTHR43742:SF9">
    <property type="entry name" value="TETRATHIONATE REDUCTASE SUBUNIT A"/>
    <property type="match status" value="1"/>
</dbReference>
<feature type="transmembrane region" description="Helical" evidence="10">
    <location>
        <begin position="30"/>
        <end position="54"/>
    </location>
</feature>
<dbReference type="EMBL" id="PPTU01000013">
    <property type="protein sequence ID" value="RDB69526.1"/>
    <property type="molecule type" value="Genomic_DNA"/>
</dbReference>
<keyword evidence="7" id="KW-0408">Iron</keyword>
<dbReference type="RefSeq" id="WP_114534047.1">
    <property type="nucleotide sequence ID" value="NZ_JADNER010000031.1"/>
</dbReference>
<evidence type="ECO:0000259" key="11">
    <source>
        <dbReference type="SMART" id="SM00926"/>
    </source>
</evidence>
<dbReference type="SUPFAM" id="SSF50692">
    <property type="entry name" value="ADC-like"/>
    <property type="match status" value="1"/>
</dbReference>
<keyword evidence="8" id="KW-0411">Iron-sulfur</keyword>
<dbReference type="Pfam" id="PF00384">
    <property type="entry name" value="Molybdopterin"/>
    <property type="match status" value="1"/>
</dbReference>
<dbReference type="AlphaFoldDB" id="A0A369MEY2"/>
<keyword evidence="6" id="KW-0560">Oxidoreductase</keyword>
<keyword evidence="10" id="KW-0472">Membrane</keyword>
<evidence type="ECO:0000256" key="10">
    <source>
        <dbReference type="SAM" id="Phobius"/>
    </source>
</evidence>
<proteinExistence type="inferred from homology"/>
<dbReference type="InterPro" id="IPR006656">
    <property type="entry name" value="Mopterin_OxRdtase"/>
</dbReference>
<dbReference type="Gene3D" id="2.20.25.90">
    <property type="entry name" value="ADC-like domains"/>
    <property type="match status" value="1"/>
</dbReference>
<dbReference type="GO" id="GO:0051539">
    <property type="term" value="F:4 iron, 4 sulfur cluster binding"/>
    <property type="evidence" value="ECO:0007669"/>
    <property type="project" value="UniProtKB-KW"/>
</dbReference>
<evidence type="ECO:0000256" key="5">
    <source>
        <dbReference type="ARBA" id="ARBA00022729"/>
    </source>
</evidence>
<dbReference type="GO" id="GO:0043546">
    <property type="term" value="F:molybdopterin cofactor binding"/>
    <property type="evidence" value="ECO:0007669"/>
    <property type="project" value="InterPro"/>
</dbReference>
<sequence length="1087" mass="116680">MEAQHKDGRRCDAASEPQRSSLFGTPSRRAVVGAGCAVAAGALVAGGGLGAYMAADDPLTDEPHGRGNATGAYAADDVILSMCNNCNSYCTIKVRVTDAADGKQANDGATALVRKIAGNPYSPLNSQPYAPIPYATRPEEALAPGDDMAVAGRASNGGMICLKGQAGIQLVHDRFRITQPLRRVGERGSDEWETVSWDTALDEIVNGSPALGTPGIAEWYAYAPKKQVEADVALVESGEMTKDAFAAKWADKLIDVEHPDLGPKSNLFCSAGGDRMFLVGDRLTQLGFGSVNNFNHGGVCGMTGVMANVRTHPTTNHKRMYADIDHCECLIIWGTEPMTANKGPSWLAPRLSVARERGMKLYVVDPRQGRSASKADVWLPVIPGKDAELAFAMMSWIIANERYDAAYLSAPSKKAAAALGEPTWSDATHLVAVDLPNRPIVTAKVLGRAGEAGANGEALADDARFVLVDGELTLADAAEGAADLLVDAEIDIKGKPARVKSVFQLLKERVEERTLEEYAADAGIEPSVVEEVAREFTSHGKRACVMSYRGPAMHANGFDAVRAVGYLNFLIGNHDWKGGHIAAAAKFAPFEGRYDLKTVPDAHAGWGIPITRQKTEYEKTSYFKQDGYPAPRPWYPLPGNLSHEIVPTLRAGYVYDHLGALFIHRHSLVDSTPGGQRLADVLGDQDKINLLVSFDVEIGDTSRFADFVLPDKVYLERFSQESIYPNQQYQLIQLGQPAVRAFDGPRSVEDVYFDIMQRLGLPGVGEHAVPVGKDGDGGTAALSTEYDYWLKMAANIAHAGEKPVPDADDDELALFERARKRALGEAFDLEAWKAAVTEEEWPKVVYVLNRGGRFASADPAKGDGYDGDLIKTKYAGLCAFYDPKTASLKDALTGENFDGLAHTAPIAFADGTPMARPADRPFAFINWKARTNGTHRTIAASWLRETTTENFVWMSPSDAAERGLKNGDAVEVVGPEGALSGHVRVTEGIRPGVVGANYSFGQQGYAARAVTIDGMLTGPAPDYLEEEGILDGDEPGKQKTGFAGGRGRGFCMNELLPEETLAGGGGVTDPIGGGAAQFDLWVDVRKA</sequence>
<accession>A0A369MEY2</accession>
<dbReference type="Gene3D" id="2.40.40.20">
    <property type="match status" value="1"/>
</dbReference>
<keyword evidence="4" id="KW-0479">Metal-binding</keyword>
<evidence type="ECO:0000256" key="2">
    <source>
        <dbReference type="ARBA" id="ARBA00022485"/>
    </source>
</evidence>
<dbReference type="InterPro" id="IPR006657">
    <property type="entry name" value="MoPterin_dinucl-bd_dom"/>
</dbReference>
<dbReference type="GO" id="GO:0046872">
    <property type="term" value="F:metal ion binding"/>
    <property type="evidence" value="ECO:0007669"/>
    <property type="project" value="UniProtKB-KW"/>
</dbReference>
<evidence type="ECO:0000256" key="8">
    <source>
        <dbReference type="ARBA" id="ARBA00023014"/>
    </source>
</evidence>
<dbReference type="Proteomes" id="UP000253970">
    <property type="component" value="Unassembled WGS sequence"/>
</dbReference>
<evidence type="ECO:0000256" key="1">
    <source>
        <dbReference type="ARBA" id="ARBA00010312"/>
    </source>
</evidence>
<evidence type="ECO:0000256" key="3">
    <source>
        <dbReference type="ARBA" id="ARBA00022505"/>
    </source>
</evidence>
<feature type="region of interest" description="Disordered" evidence="9">
    <location>
        <begin position="1"/>
        <end position="23"/>
    </location>
</feature>
<keyword evidence="10" id="KW-1133">Transmembrane helix</keyword>
<keyword evidence="10" id="KW-0812">Transmembrane</keyword>
<gene>
    <name evidence="12" type="ORF">C1875_09285</name>
</gene>
<dbReference type="Gene3D" id="3.40.50.740">
    <property type="match status" value="2"/>
</dbReference>
<comment type="caution">
    <text evidence="12">The sequence shown here is derived from an EMBL/GenBank/DDBJ whole genome shotgun (WGS) entry which is preliminary data.</text>
</comment>
<feature type="domain" description="4Fe-4S Mo/W bis-MGD-type" evidence="11">
    <location>
        <begin position="76"/>
        <end position="173"/>
    </location>
</feature>
<evidence type="ECO:0000256" key="9">
    <source>
        <dbReference type="SAM" id="MobiDB-lite"/>
    </source>
</evidence>
<reference evidence="12 13" key="1">
    <citation type="journal article" date="2018" name="Elife">
        <title>Discovery and characterization of a prevalent human gut bacterial enzyme sufficient for the inactivation of a family of plant toxins.</title>
        <authorList>
            <person name="Koppel N."/>
            <person name="Bisanz J.E."/>
            <person name="Pandelia M.E."/>
            <person name="Turnbaugh P.J."/>
            <person name="Balskus E.P."/>
        </authorList>
    </citation>
    <scope>NUCLEOTIDE SEQUENCE [LARGE SCALE GENOMIC DNA]</scope>
    <source>
        <strain evidence="12 13">W1 BHI 6</strain>
    </source>
</reference>
<keyword evidence="5" id="KW-0732">Signal</keyword>
<dbReference type="Gene3D" id="3.40.228.10">
    <property type="entry name" value="Dimethylsulfoxide Reductase, domain 2"/>
    <property type="match status" value="1"/>
</dbReference>
<comment type="similarity">
    <text evidence="1">Belongs to the prokaryotic molybdopterin-containing oxidoreductase family.</text>
</comment>
<keyword evidence="3" id="KW-0500">Molybdenum</keyword>
<dbReference type="GO" id="GO:0016491">
    <property type="term" value="F:oxidoreductase activity"/>
    <property type="evidence" value="ECO:0007669"/>
    <property type="project" value="UniProtKB-KW"/>
</dbReference>
<name>A0A369MEY2_EGGLN</name>
<dbReference type="SMART" id="SM00926">
    <property type="entry name" value="Molybdop_Fe4S4"/>
    <property type="match status" value="1"/>
</dbReference>
<evidence type="ECO:0000256" key="7">
    <source>
        <dbReference type="ARBA" id="ARBA00023004"/>
    </source>
</evidence>
<keyword evidence="2" id="KW-0004">4Fe-4S</keyword>
<evidence type="ECO:0000313" key="12">
    <source>
        <dbReference type="EMBL" id="RDB69526.1"/>
    </source>
</evidence>
<evidence type="ECO:0000313" key="13">
    <source>
        <dbReference type="Proteomes" id="UP000253970"/>
    </source>
</evidence>
<organism evidence="12 13">
    <name type="scientific">Eggerthella lenta</name>
    <name type="common">Eubacterium lentum</name>
    <dbReference type="NCBI Taxonomy" id="84112"/>
    <lineage>
        <taxon>Bacteria</taxon>
        <taxon>Bacillati</taxon>
        <taxon>Actinomycetota</taxon>
        <taxon>Coriobacteriia</taxon>
        <taxon>Eggerthellales</taxon>
        <taxon>Eggerthellaceae</taxon>
        <taxon>Eggerthella</taxon>
    </lineage>
</organism>
<evidence type="ECO:0000256" key="6">
    <source>
        <dbReference type="ARBA" id="ARBA00023002"/>
    </source>
</evidence>
<dbReference type="InterPro" id="IPR050612">
    <property type="entry name" value="Prok_Mopterin_Oxidored"/>
</dbReference>
<dbReference type="SUPFAM" id="SSF53706">
    <property type="entry name" value="Formate dehydrogenase/DMSO reductase, domains 1-3"/>
    <property type="match status" value="1"/>
</dbReference>
<dbReference type="InterPro" id="IPR006963">
    <property type="entry name" value="Mopterin_OxRdtase_4Fe-4S_dom"/>
</dbReference>
<evidence type="ECO:0000256" key="4">
    <source>
        <dbReference type="ARBA" id="ARBA00022723"/>
    </source>
</evidence>
<dbReference type="PANTHER" id="PTHR43742">
    <property type="entry name" value="TRIMETHYLAMINE-N-OXIDE REDUCTASE"/>
    <property type="match status" value="1"/>
</dbReference>